<organism evidence="2 3">
    <name type="scientific">Rhodospirillum centenum (strain ATCC 51521 / SW)</name>
    <dbReference type="NCBI Taxonomy" id="414684"/>
    <lineage>
        <taxon>Bacteria</taxon>
        <taxon>Pseudomonadati</taxon>
        <taxon>Pseudomonadota</taxon>
        <taxon>Alphaproteobacteria</taxon>
        <taxon>Rhodospirillales</taxon>
        <taxon>Rhodospirillaceae</taxon>
        <taxon>Rhodospirillum</taxon>
    </lineage>
</organism>
<gene>
    <name evidence="2" type="ordered locus">RC1_2402</name>
</gene>
<name>B6IUG2_RHOCS</name>
<dbReference type="InterPro" id="IPR019223">
    <property type="entry name" value="DUF2147"/>
</dbReference>
<proteinExistence type="predicted"/>
<reference evidence="2 3" key="1">
    <citation type="journal article" date="2010" name="BMC Genomics">
        <title>Metabolic flexibility revealed in the genome of the cyst-forming alpha-1 proteobacterium Rhodospirillum centenum.</title>
        <authorList>
            <person name="Lu Y.K."/>
            <person name="Marden J."/>
            <person name="Han M."/>
            <person name="Swingley W.D."/>
            <person name="Mastrian S.D."/>
            <person name="Chowdhury S.R."/>
            <person name="Hao J."/>
            <person name="Helmy T."/>
            <person name="Kim S."/>
            <person name="Kurdoglu A.A."/>
            <person name="Matthies H.J."/>
            <person name="Rollo D."/>
            <person name="Stothard P."/>
            <person name="Blankenship R.E."/>
            <person name="Bauer C.E."/>
            <person name="Touchman J.W."/>
        </authorList>
    </citation>
    <scope>NUCLEOTIDE SEQUENCE [LARGE SCALE GENOMIC DNA]</scope>
    <source>
        <strain evidence="3">ATCC 51521 / SW</strain>
    </source>
</reference>
<dbReference type="RefSeq" id="WP_012567570.1">
    <property type="nucleotide sequence ID" value="NC_011420.2"/>
</dbReference>
<accession>B6IUG2</accession>
<dbReference type="EMBL" id="CP000613">
    <property type="protein sequence ID" value="ACI99787.1"/>
    <property type="molecule type" value="Genomic_DNA"/>
</dbReference>
<dbReference type="HOGENOM" id="CLU_108869_1_1_5"/>
<dbReference type="KEGG" id="rce:RC1_2402"/>
<sequence>MERDCLRKPLQHRGCGPARQWRPARVAPALAPAALLAGVVLLAPLPAAAAPADGAAVPRGVWMMQNGKAAVEFFACGPSLCGRLVWGRPDQYPDGVAKDRRNPDPALRDRDLCGLTVIWGLERDGADDWTGGRVYDPSSGETYRARVHVEGPERLRVRGYVGIPWFGRSQTWQPAPPDLPRCTPTAGGAD</sequence>
<feature type="domain" description="DUF2147" evidence="1">
    <location>
        <begin position="60"/>
        <end position="173"/>
    </location>
</feature>
<dbReference type="Gene3D" id="2.40.128.520">
    <property type="match status" value="1"/>
</dbReference>
<dbReference type="STRING" id="414684.RC1_2402"/>
<dbReference type="PANTHER" id="PTHR36919:SF3">
    <property type="entry name" value="BLL5882 PROTEIN"/>
    <property type="match status" value="1"/>
</dbReference>
<dbReference type="PANTHER" id="PTHR36919">
    <property type="entry name" value="BLR1215 PROTEIN"/>
    <property type="match status" value="1"/>
</dbReference>
<protein>
    <recommendedName>
        <fullName evidence="1">DUF2147 domain-containing protein</fullName>
    </recommendedName>
</protein>
<dbReference type="Pfam" id="PF09917">
    <property type="entry name" value="DUF2147"/>
    <property type="match status" value="1"/>
</dbReference>
<evidence type="ECO:0000313" key="2">
    <source>
        <dbReference type="EMBL" id="ACI99787.1"/>
    </source>
</evidence>
<keyword evidence="3" id="KW-1185">Reference proteome</keyword>
<evidence type="ECO:0000313" key="3">
    <source>
        <dbReference type="Proteomes" id="UP000001591"/>
    </source>
</evidence>
<evidence type="ECO:0000259" key="1">
    <source>
        <dbReference type="Pfam" id="PF09917"/>
    </source>
</evidence>
<dbReference type="Proteomes" id="UP000001591">
    <property type="component" value="Chromosome"/>
</dbReference>
<dbReference type="AlphaFoldDB" id="B6IUG2"/>
<dbReference type="eggNOG" id="COG4731">
    <property type="taxonomic scope" value="Bacteria"/>
</dbReference>